<proteinExistence type="predicted"/>
<dbReference type="AlphaFoldDB" id="A0A561R945"/>
<dbReference type="InterPro" id="IPR052897">
    <property type="entry name" value="Sec-Metab_Biosynth_Hydrolase"/>
</dbReference>
<name>A0A561R945_9HYPH</name>
<reference evidence="2 3" key="1">
    <citation type="submission" date="2019-06" db="EMBL/GenBank/DDBJ databases">
        <title>Sorghum-associated microbial communities from plants grown in Nebraska, USA.</title>
        <authorList>
            <person name="Schachtman D."/>
        </authorList>
    </citation>
    <scope>NUCLEOTIDE SEQUENCE [LARGE SCALE GENOMIC DNA]</scope>
    <source>
        <strain evidence="2 3">1225</strain>
    </source>
</reference>
<evidence type="ECO:0000313" key="2">
    <source>
        <dbReference type="EMBL" id="TWF59123.1"/>
    </source>
</evidence>
<dbReference type="EMBL" id="VIWP01000001">
    <property type="protein sequence ID" value="TWF59123.1"/>
    <property type="molecule type" value="Genomic_DNA"/>
</dbReference>
<dbReference type="SUPFAM" id="SSF53474">
    <property type="entry name" value="alpha/beta-Hydrolases"/>
    <property type="match status" value="1"/>
</dbReference>
<feature type="domain" description="AB hydrolase-1" evidence="1">
    <location>
        <begin position="18"/>
        <end position="231"/>
    </location>
</feature>
<keyword evidence="3" id="KW-1185">Reference proteome</keyword>
<dbReference type="Proteomes" id="UP000320653">
    <property type="component" value="Unassembled WGS sequence"/>
</dbReference>
<dbReference type="RefSeq" id="WP_145633100.1">
    <property type="nucleotide sequence ID" value="NZ_VIWP01000001.1"/>
</dbReference>
<dbReference type="OrthoDB" id="9814966at2"/>
<evidence type="ECO:0000259" key="1">
    <source>
        <dbReference type="Pfam" id="PF12697"/>
    </source>
</evidence>
<dbReference type="PANTHER" id="PTHR37017:SF11">
    <property type="entry name" value="ESTERASE_LIPASE_THIOESTERASE DOMAIN-CONTAINING PROTEIN"/>
    <property type="match status" value="1"/>
</dbReference>
<evidence type="ECO:0000313" key="3">
    <source>
        <dbReference type="Proteomes" id="UP000320653"/>
    </source>
</evidence>
<dbReference type="Gene3D" id="3.40.50.1820">
    <property type="entry name" value="alpha/beta hydrolase"/>
    <property type="match status" value="1"/>
</dbReference>
<organism evidence="2 3">
    <name type="scientific">Neorhizobium alkalisoli</name>
    <dbReference type="NCBI Taxonomy" id="528178"/>
    <lineage>
        <taxon>Bacteria</taxon>
        <taxon>Pseudomonadati</taxon>
        <taxon>Pseudomonadota</taxon>
        <taxon>Alphaproteobacteria</taxon>
        <taxon>Hyphomicrobiales</taxon>
        <taxon>Rhizobiaceae</taxon>
        <taxon>Rhizobium/Agrobacterium group</taxon>
        <taxon>Neorhizobium</taxon>
    </lineage>
</organism>
<dbReference type="PANTHER" id="PTHR37017">
    <property type="entry name" value="AB HYDROLASE-1 DOMAIN-CONTAINING PROTEIN-RELATED"/>
    <property type="match status" value="1"/>
</dbReference>
<protein>
    <submittedName>
        <fullName evidence="2">Pimeloyl-ACP methyl ester carboxylesterase</fullName>
    </submittedName>
</protein>
<dbReference type="InterPro" id="IPR029058">
    <property type="entry name" value="AB_hydrolase_fold"/>
</dbReference>
<accession>A0A561R945</accession>
<dbReference type="Pfam" id="PF12697">
    <property type="entry name" value="Abhydrolase_6"/>
    <property type="match status" value="1"/>
</dbReference>
<sequence>MTNSILGAPATGAPSLSVVLVHGAFVDGSGWQQVYGELVDRGFEVLVAQHSTASLEGDIAAVERLIAAARNPVLLAGHSYGGAVITEAGNHPRVRALAYIAAFVPDAGESVATLNEAPAGPDETKAPLLPPQDGYLLVDPARFPEAFAADVDPATTRFLAAAQQPWAITAAVTPLTRAAWQTRPNFYLVASADRMIPPTAQRRMAQRAGAKITEIDSSHAVMMAHPQEVAAFIAAAASTVTSAERGDGQ</sequence>
<dbReference type="InterPro" id="IPR000073">
    <property type="entry name" value="AB_hydrolase_1"/>
</dbReference>
<gene>
    <name evidence="2" type="ORF">FHW37_101929</name>
</gene>
<comment type="caution">
    <text evidence="2">The sequence shown here is derived from an EMBL/GenBank/DDBJ whole genome shotgun (WGS) entry which is preliminary data.</text>
</comment>